<dbReference type="CDD" id="cd18094">
    <property type="entry name" value="SpoU-like_TrmL"/>
    <property type="match status" value="1"/>
</dbReference>
<sequence>MINIVLYQPEISPNTANIIRTCFATKAKLHIIKPTAFDLHPHWLKRKAAGHFLSEIQHEIHESYEKFFLKYGSKNIYYITRYGLKNYAEINFKDIISQQNNEVWVMFGTESTGIPKKIMQDKIANCLRIPMNEECRSLNLANSVAIVLYEICRQINFQDLSLYEVQKGKDFILKKD</sequence>
<feature type="domain" description="tRNA/rRNA methyltransferase SpoU type" evidence="8">
    <location>
        <begin position="2"/>
        <end position="149"/>
    </location>
</feature>
<comment type="subcellular location">
    <subcellularLocation>
        <location evidence="6">Cytoplasm</location>
    </subcellularLocation>
</comment>
<dbReference type="GO" id="GO:0141098">
    <property type="term" value="F:tRNA (cytidine(34)-2'-O)-methyltransferase activity"/>
    <property type="evidence" value="ECO:0007669"/>
    <property type="project" value="RHEA"/>
</dbReference>
<dbReference type="GO" id="GO:0005737">
    <property type="term" value="C:cytoplasm"/>
    <property type="evidence" value="ECO:0007669"/>
    <property type="project" value="UniProtKB-SubCell"/>
</dbReference>
<evidence type="ECO:0000256" key="2">
    <source>
        <dbReference type="ARBA" id="ARBA00022603"/>
    </source>
</evidence>
<evidence type="ECO:0000256" key="1">
    <source>
        <dbReference type="ARBA" id="ARBA00022490"/>
    </source>
</evidence>
<comment type="similarity">
    <text evidence="6">Belongs to the class IV-like SAM-binding methyltransferase superfamily. RNA methyltransferase TrmH family. TrmL subfamily.</text>
</comment>
<dbReference type="InterPro" id="IPR016914">
    <property type="entry name" value="TrmL"/>
</dbReference>
<dbReference type="InterPro" id="IPR029026">
    <property type="entry name" value="tRNA_m1G_MTases_N"/>
</dbReference>
<dbReference type="OrthoDB" id="9789043at2"/>
<dbReference type="Gene3D" id="3.40.1280.10">
    <property type="match status" value="1"/>
</dbReference>
<keyword evidence="1 6" id="KW-0963">Cytoplasm</keyword>
<dbReference type="AlphaFoldDB" id="A0A077LCF7"/>
<dbReference type="HAMAP" id="MF_01885">
    <property type="entry name" value="tRNA_methyltr_TrmL"/>
    <property type="match status" value="1"/>
</dbReference>
<dbReference type="GO" id="GO:0002130">
    <property type="term" value="P:wobble position ribose methylation"/>
    <property type="evidence" value="ECO:0007669"/>
    <property type="project" value="TreeGrafter"/>
</dbReference>
<dbReference type="STRING" id="29554.MCAN360_0740"/>
<feature type="binding site" evidence="6 7">
    <location>
        <position position="108"/>
    </location>
    <ligand>
        <name>S-adenosyl-L-methionine</name>
        <dbReference type="ChEBI" id="CHEBI:59789"/>
    </ligand>
</feature>
<dbReference type="HOGENOM" id="CLU_110125_0_0_14"/>
<name>A0A077LCF7_9BACT</name>
<dbReference type="EC" id="2.1.1.207" evidence="6"/>
<comment type="catalytic activity">
    <reaction evidence="6">
        <text>5-carboxymethylaminomethyluridine(34) in tRNA(Leu) + S-adenosyl-L-methionine = 5-carboxymethylaminomethyl-2'-O-methyluridine(34) in tRNA(Leu) + S-adenosyl-L-homocysteine + H(+)</text>
        <dbReference type="Rhea" id="RHEA:43088"/>
        <dbReference type="Rhea" id="RHEA-COMP:10333"/>
        <dbReference type="Rhea" id="RHEA-COMP:10334"/>
        <dbReference type="ChEBI" id="CHEBI:15378"/>
        <dbReference type="ChEBI" id="CHEBI:57856"/>
        <dbReference type="ChEBI" id="CHEBI:59789"/>
        <dbReference type="ChEBI" id="CHEBI:74508"/>
        <dbReference type="ChEBI" id="CHEBI:74511"/>
        <dbReference type="EC" id="2.1.1.207"/>
    </reaction>
</comment>
<proteinExistence type="inferred from homology"/>
<dbReference type="GO" id="GO:0141102">
    <property type="term" value="F:tRNA (5-carboxymethylaminomethyluridine(34)-2'-O)-methyltransferase activity"/>
    <property type="evidence" value="ECO:0007669"/>
    <property type="project" value="RHEA"/>
</dbReference>
<accession>A0A077LCF7</accession>
<evidence type="ECO:0000313" key="10">
    <source>
        <dbReference type="Proteomes" id="UP000031641"/>
    </source>
</evidence>
<evidence type="ECO:0000256" key="6">
    <source>
        <dbReference type="HAMAP-Rule" id="MF_01885"/>
    </source>
</evidence>
<dbReference type="EMBL" id="AP014631">
    <property type="protein sequence ID" value="BAP39769.1"/>
    <property type="molecule type" value="Genomic_DNA"/>
</dbReference>
<feature type="binding site" evidence="6 7">
    <location>
        <position position="79"/>
    </location>
    <ligand>
        <name>S-adenosyl-L-methionine</name>
        <dbReference type="ChEBI" id="CHEBI:59789"/>
    </ligand>
</feature>
<dbReference type="PANTHER" id="PTHR42971">
    <property type="entry name" value="TRNA (CYTIDINE(34)-2'-O)-METHYLTRANSFERASE"/>
    <property type="match status" value="1"/>
</dbReference>
<keyword evidence="3 6" id="KW-0808">Transferase</keyword>
<dbReference type="KEGG" id="mcan:MCAN360_0740"/>
<protein>
    <recommendedName>
        <fullName evidence="6">Putative tRNA (cytidine(34)-2'-O)-methyltransferase</fullName>
        <ecNumber evidence="6">2.1.1.207</ecNumber>
    </recommendedName>
    <alternativeName>
        <fullName evidence="6">tRNA (cytidine/uridine-2'-O-)-methyltransferase</fullName>
    </alternativeName>
</protein>
<gene>
    <name evidence="9" type="primary">spoU</name>
    <name evidence="9" type="ORF">MCAN360_0740</name>
</gene>
<feature type="binding site" evidence="6 7">
    <location>
        <position position="129"/>
    </location>
    <ligand>
        <name>S-adenosyl-L-methionine</name>
        <dbReference type="ChEBI" id="CHEBI:59789"/>
    </ligand>
</feature>
<dbReference type="InterPro" id="IPR029028">
    <property type="entry name" value="Alpha/beta_knot_MTases"/>
</dbReference>
<comment type="catalytic activity">
    <reaction evidence="6">
        <text>cytidine(34) in tRNA + S-adenosyl-L-methionine = 2'-O-methylcytidine(34) in tRNA + S-adenosyl-L-homocysteine + H(+)</text>
        <dbReference type="Rhea" id="RHEA:43084"/>
        <dbReference type="Rhea" id="RHEA-COMP:10331"/>
        <dbReference type="Rhea" id="RHEA-COMP:10332"/>
        <dbReference type="ChEBI" id="CHEBI:15378"/>
        <dbReference type="ChEBI" id="CHEBI:57856"/>
        <dbReference type="ChEBI" id="CHEBI:59789"/>
        <dbReference type="ChEBI" id="CHEBI:74495"/>
        <dbReference type="ChEBI" id="CHEBI:82748"/>
        <dbReference type="EC" id="2.1.1.207"/>
    </reaction>
</comment>
<dbReference type="PANTHER" id="PTHR42971:SF1">
    <property type="entry name" value="TRNA (CYTIDINE(34)-2'-O)-METHYLTRANSFERASE"/>
    <property type="match status" value="1"/>
</dbReference>
<evidence type="ECO:0000256" key="3">
    <source>
        <dbReference type="ARBA" id="ARBA00022679"/>
    </source>
</evidence>
<dbReference type="Pfam" id="PF00588">
    <property type="entry name" value="SpoU_methylase"/>
    <property type="match status" value="1"/>
</dbReference>
<keyword evidence="10" id="KW-1185">Reference proteome</keyword>
<feature type="binding site" evidence="6 7">
    <location>
        <position position="137"/>
    </location>
    <ligand>
        <name>S-adenosyl-L-methionine</name>
        <dbReference type="ChEBI" id="CHEBI:59789"/>
    </ligand>
</feature>
<dbReference type="GO" id="GO:0003723">
    <property type="term" value="F:RNA binding"/>
    <property type="evidence" value="ECO:0007669"/>
    <property type="project" value="InterPro"/>
</dbReference>
<evidence type="ECO:0000256" key="4">
    <source>
        <dbReference type="ARBA" id="ARBA00022691"/>
    </source>
</evidence>
<evidence type="ECO:0000313" key="9">
    <source>
        <dbReference type="EMBL" id="BAP39769.1"/>
    </source>
</evidence>
<keyword evidence="2 6" id="KW-0489">Methyltransferase</keyword>
<dbReference type="SUPFAM" id="SSF75217">
    <property type="entry name" value="alpha/beta knot"/>
    <property type="match status" value="1"/>
</dbReference>
<organism evidence="9 10">
    <name type="scientific">Metamycoplasma canadense</name>
    <dbReference type="NCBI Taxonomy" id="29554"/>
    <lineage>
        <taxon>Bacteria</taxon>
        <taxon>Bacillati</taxon>
        <taxon>Mycoplasmatota</taxon>
        <taxon>Mycoplasmoidales</taxon>
        <taxon>Metamycoplasmataceae</taxon>
        <taxon>Metamycoplasma</taxon>
    </lineage>
</organism>
<reference evidence="10" key="1">
    <citation type="journal article" date="2014" name="Genome Announc.">
        <title>Complete Genome Sequence of Mycoplasma canadense Strain HAZ 360_1 from Bovine Mastitic Milk in Japan.</title>
        <authorList>
            <person name="Hata E."/>
        </authorList>
    </citation>
    <scope>NUCLEOTIDE SEQUENCE [LARGE SCALE GENOMIC DNA]</scope>
    <source>
        <strain evidence="10">HAZ360_1</strain>
    </source>
</reference>
<dbReference type="Proteomes" id="UP000031641">
    <property type="component" value="Chromosome"/>
</dbReference>
<comment type="function">
    <text evidence="6">Could methylate the ribose at the nucleotide 34 wobble position in tRNA.</text>
</comment>
<keyword evidence="5 6" id="KW-0819">tRNA processing</keyword>
<evidence type="ECO:0000256" key="5">
    <source>
        <dbReference type="ARBA" id="ARBA00022694"/>
    </source>
</evidence>
<dbReference type="PIRSF" id="PIRSF029256">
    <property type="entry name" value="SpoU_TrmH_prd"/>
    <property type="match status" value="1"/>
</dbReference>
<dbReference type="InterPro" id="IPR001537">
    <property type="entry name" value="SpoU_MeTrfase"/>
</dbReference>
<keyword evidence="4 6" id="KW-0949">S-adenosyl-L-methionine</keyword>
<evidence type="ECO:0000256" key="7">
    <source>
        <dbReference type="PIRSR" id="PIRSR029256-1"/>
    </source>
</evidence>
<dbReference type="RefSeq" id="WP_045434247.1">
    <property type="nucleotide sequence ID" value="NZ_AP014631.1"/>
</dbReference>
<evidence type="ECO:0000259" key="8">
    <source>
        <dbReference type="Pfam" id="PF00588"/>
    </source>
</evidence>